<evidence type="ECO:0000313" key="2">
    <source>
        <dbReference type="Proteomes" id="UP000190339"/>
    </source>
</evidence>
<dbReference type="EMBL" id="FUYL01000012">
    <property type="protein sequence ID" value="SKB82438.1"/>
    <property type="molecule type" value="Genomic_DNA"/>
</dbReference>
<accession>A0A1T5EF21</accession>
<reference evidence="2" key="1">
    <citation type="submission" date="2017-02" db="EMBL/GenBank/DDBJ databases">
        <authorList>
            <person name="Varghese N."/>
            <person name="Submissions S."/>
        </authorList>
    </citation>
    <scope>NUCLEOTIDE SEQUENCE [LARGE SCALE GENOMIC DNA]</scope>
    <source>
        <strain evidence="2">DSM 23546</strain>
    </source>
</reference>
<keyword evidence="2" id="KW-1185">Reference proteome</keyword>
<dbReference type="RefSeq" id="WP_079514213.1">
    <property type="nucleotide sequence ID" value="NZ_CAXBOB010000175.1"/>
</dbReference>
<name>A0A1T5EF21_9FLAO</name>
<dbReference type="OrthoDB" id="1178051at2"/>
<organism evidence="1 2">
    <name type="scientific">Maribacter arcticus</name>
    <dbReference type="NCBI Taxonomy" id="561365"/>
    <lineage>
        <taxon>Bacteria</taxon>
        <taxon>Pseudomonadati</taxon>
        <taxon>Bacteroidota</taxon>
        <taxon>Flavobacteriia</taxon>
        <taxon>Flavobacteriales</taxon>
        <taxon>Flavobacteriaceae</taxon>
        <taxon>Maribacter</taxon>
    </lineage>
</organism>
<evidence type="ECO:0000313" key="1">
    <source>
        <dbReference type="EMBL" id="SKB82438.1"/>
    </source>
</evidence>
<protein>
    <submittedName>
        <fullName evidence="1">Uncharacterized protein</fullName>
    </submittedName>
</protein>
<proteinExistence type="predicted"/>
<dbReference type="AlphaFoldDB" id="A0A1T5EF21"/>
<sequence>MKKIKLIFGLVLVAGVLISFTAEQKHRKEMKIANASLFNDVTNPFEEVLKDQANEIILVSSTDLNVIEIEEDIDLGIDTSEYLPYGFDAYKGYQIDIADICVLEIEEEVELGFDVNDYLPANFDPYKV</sequence>
<gene>
    <name evidence="1" type="ORF">SAMN05660866_03490</name>
</gene>
<dbReference type="Proteomes" id="UP000190339">
    <property type="component" value="Unassembled WGS sequence"/>
</dbReference>
<dbReference type="STRING" id="561365.SAMN05660866_03490"/>